<keyword evidence="3" id="KW-1185">Reference proteome</keyword>
<reference evidence="3" key="2">
    <citation type="submission" date="2015-01" db="EMBL/GenBank/DDBJ databases">
        <title>Evolutionary Origins and Diversification of the Mycorrhizal Mutualists.</title>
        <authorList>
            <consortium name="DOE Joint Genome Institute"/>
            <consortium name="Mycorrhizal Genomics Consortium"/>
            <person name="Kohler A."/>
            <person name="Kuo A."/>
            <person name="Nagy L.G."/>
            <person name="Floudas D."/>
            <person name="Copeland A."/>
            <person name="Barry K.W."/>
            <person name="Cichocki N."/>
            <person name="Veneault-Fourrey C."/>
            <person name="LaButti K."/>
            <person name="Lindquist E.A."/>
            <person name="Lipzen A."/>
            <person name="Lundell T."/>
            <person name="Morin E."/>
            <person name="Murat C."/>
            <person name="Riley R."/>
            <person name="Ohm R."/>
            <person name="Sun H."/>
            <person name="Tunlid A."/>
            <person name="Henrissat B."/>
            <person name="Grigoriev I.V."/>
            <person name="Hibbett D.S."/>
            <person name="Martin F."/>
        </authorList>
    </citation>
    <scope>NUCLEOTIDE SEQUENCE [LARGE SCALE GENOMIC DNA]</scope>
    <source>
        <strain evidence="3">MUT 4182</strain>
    </source>
</reference>
<dbReference type="EMBL" id="KN823083">
    <property type="protein sequence ID" value="KIO23487.1"/>
    <property type="molecule type" value="Genomic_DNA"/>
</dbReference>
<gene>
    <name evidence="2" type="ORF">M407DRAFT_109188</name>
</gene>
<reference evidence="2 3" key="1">
    <citation type="submission" date="2014-04" db="EMBL/GenBank/DDBJ databases">
        <authorList>
            <consortium name="DOE Joint Genome Institute"/>
            <person name="Kuo A."/>
            <person name="Girlanda M."/>
            <person name="Perotto S."/>
            <person name="Kohler A."/>
            <person name="Nagy L.G."/>
            <person name="Floudas D."/>
            <person name="Copeland A."/>
            <person name="Barry K.W."/>
            <person name="Cichocki N."/>
            <person name="Veneault-Fourrey C."/>
            <person name="LaButti K."/>
            <person name="Lindquist E.A."/>
            <person name="Lipzen A."/>
            <person name="Lundell T."/>
            <person name="Morin E."/>
            <person name="Murat C."/>
            <person name="Sun H."/>
            <person name="Tunlid A."/>
            <person name="Henrissat B."/>
            <person name="Grigoriev I.V."/>
            <person name="Hibbett D.S."/>
            <person name="Martin F."/>
            <person name="Nordberg H.P."/>
            <person name="Cantor M.N."/>
            <person name="Hua S.X."/>
        </authorList>
    </citation>
    <scope>NUCLEOTIDE SEQUENCE [LARGE SCALE GENOMIC DNA]</scope>
    <source>
        <strain evidence="2 3">MUT 4182</strain>
    </source>
</reference>
<sequence length="58" mass="6662">MLTFKSNGAPQRHLRRTFVAFQPLQPLARPPQPPPDRSPPKRTLHQAPPSRTLWDVLI</sequence>
<feature type="region of interest" description="Disordered" evidence="1">
    <location>
        <begin position="21"/>
        <end position="58"/>
    </location>
</feature>
<name>A0A0C3LPZ3_9AGAM</name>
<dbReference type="AlphaFoldDB" id="A0A0C3LPZ3"/>
<dbReference type="Proteomes" id="UP000054248">
    <property type="component" value="Unassembled WGS sequence"/>
</dbReference>
<protein>
    <submittedName>
        <fullName evidence="2">Uncharacterized protein</fullName>
    </submittedName>
</protein>
<proteinExistence type="predicted"/>
<dbReference type="HOGENOM" id="CLU_2980788_0_0_1"/>
<feature type="compositionally biased region" description="Pro residues" evidence="1">
    <location>
        <begin position="28"/>
        <end position="37"/>
    </location>
</feature>
<evidence type="ECO:0000313" key="2">
    <source>
        <dbReference type="EMBL" id="KIO23487.1"/>
    </source>
</evidence>
<evidence type="ECO:0000313" key="3">
    <source>
        <dbReference type="Proteomes" id="UP000054248"/>
    </source>
</evidence>
<accession>A0A0C3LPZ3</accession>
<evidence type="ECO:0000256" key="1">
    <source>
        <dbReference type="SAM" id="MobiDB-lite"/>
    </source>
</evidence>
<organism evidence="2 3">
    <name type="scientific">Tulasnella calospora MUT 4182</name>
    <dbReference type="NCBI Taxonomy" id="1051891"/>
    <lineage>
        <taxon>Eukaryota</taxon>
        <taxon>Fungi</taxon>
        <taxon>Dikarya</taxon>
        <taxon>Basidiomycota</taxon>
        <taxon>Agaricomycotina</taxon>
        <taxon>Agaricomycetes</taxon>
        <taxon>Cantharellales</taxon>
        <taxon>Tulasnellaceae</taxon>
        <taxon>Tulasnella</taxon>
    </lineage>
</organism>